<accession>A0AAE2CG69</accession>
<protein>
    <submittedName>
        <fullName evidence="1">Uncharacterized protein</fullName>
    </submittedName>
</protein>
<keyword evidence="2" id="KW-1185">Reference proteome</keyword>
<evidence type="ECO:0000313" key="1">
    <source>
        <dbReference type="EMBL" id="KAK4420949.1"/>
    </source>
</evidence>
<evidence type="ECO:0000313" key="2">
    <source>
        <dbReference type="Proteomes" id="UP001293254"/>
    </source>
</evidence>
<organism evidence="1 2">
    <name type="scientific">Sesamum alatum</name>
    <dbReference type="NCBI Taxonomy" id="300844"/>
    <lineage>
        <taxon>Eukaryota</taxon>
        <taxon>Viridiplantae</taxon>
        <taxon>Streptophyta</taxon>
        <taxon>Embryophyta</taxon>
        <taxon>Tracheophyta</taxon>
        <taxon>Spermatophyta</taxon>
        <taxon>Magnoliopsida</taxon>
        <taxon>eudicotyledons</taxon>
        <taxon>Gunneridae</taxon>
        <taxon>Pentapetalae</taxon>
        <taxon>asterids</taxon>
        <taxon>lamiids</taxon>
        <taxon>Lamiales</taxon>
        <taxon>Pedaliaceae</taxon>
        <taxon>Sesamum</taxon>
    </lineage>
</organism>
<dbReference type="AlphaFoldDB" id="A0AAE2CG69"/>
<dbReference type="Proteomes" id="UP001293254">
    <property type="component" value="Unassembled WGS sequence"/>
</dbReference>
<dbReference type="EMBL" id="JACGWO010000008">
    <property type="protein sequence ID" value="KAK4420949.1"/>
    <property type="molecule type" value="Genomic_DNA"/>
</dbReference>
<gene>
    <name evidence="1" type="ORF">Salat_2045400</name>
</gene>
<proteinExistence type="predicted"/>
<reference evidence="1" key="2">
    <citation type="journal article" date="2024" name="Plant">
        <title>Genomic evolution and insights into agronomic trait innovations of Sesamum species.</title>
        <authorList>
            <person name="Miao H."/>
            <person name="Wang L."/>
            <person name="Qu L."/>
            <person name="Liu H."/>
            <person name="Sun Y."/>
            <person name="Le M."/>
            <person name="Wang Q."/>
            <person name="Wei S."/>
            <person name="Zheng Y."/>
            <person name="Lin W."/>
            <person name="Duan Y."/>
            <person name="Cao H."/>
            <person name="Xiong S."/>
            <person name="Wang X."/>
            <person name="Wei L."/>
            <person name="Li C."/>
            <person name="Ma Q."/>
            <person name="Ju M."/>
            <person name="Zhao R."/>
            <person name="Li G."/>
            <person name="Mu C."/>
            <person name="Tian Q."/>
            <person name="Mei H."/>
            <person name="Zhang T."/>
            <person name="Gao T."/>
            <person name="Zhang H."/>
        </authorList>
    </citation>
    <scope>NUCLEOTIDE SEQUENCE</scope>
    <source>
        <strain evidence="1">3651</strain>
    </source>
</reference>
<name>A0AAE2CG69_9LAMI</name>
<comment type="caution">
    <text evidence="1">The sequence shown here is derived from an EMBL/GenBank/DDBJ whole genome shotgun (WGS) entry which is preliminary data.</text>
</comment>
<reference evidence="1" key="1">
    <citation type="submission" date="2020-06" db="EMBL/GenBank/DDBJ databases">
        <authorList>
            <person name="Li T."/>
            <person name="Hu X."/>
            <person name="Zhang T."/>
            <person name="Song X."/>
            <person name="Zhang H."/>
            <person name="Dai N."/>
            <person name="Sheng W."/>
            <person name="Hou X."/>
            <person name="Wei L."/>
        </authorList>
    </citation>
    <scope>NUCLEOTIDE SEQUENCE</scope>
    <source>
        <strain evidence="1">3651</strain>
        <tissue evidence="1">Leaf</tissue>
    </source>
</reference>
<sequence>MPSFGFHQGSQCAKKKPTACATFESSGRNTETTFESCLSTKTKTVMHGECGVDKDDEIIHPWTNSSYADTARTDPIKLTAGAKHILKACQQLDHSSSRSTDSSIFSLWNHSFRFSESENSANVFRFSE</sequence>